<dbReference type="GO" id="GO:0003824">
    <property type="term" value="F:catalytic activity"/>
    <property type="evidence" value="ECO:0007669"/>
    <property type="project" value="InterPro"/>
</dbReference>
<evidence type="ECO:0000256" key="1">
    <source>
        <dbReference type="SAM" id="MobiDB-lite"/>
    </source>
</evidence>
<evidence type="ECO:0000313" key="4">
    <source>
        <dbReference type="EMBL" id="EMD31142.1"/>
    </source>
</evidence>
<evidence type="ECO:0000313" key="5">
    <source>
        <dbReference type="Proteomes" id="UP000016930"/>
    </source>
</evidence>
<evidence type="ECO:0000259" key="3">
    <source>
        <dbReference type="PROSITE" id="PS51340"/>
    </source>
</evidence>
<keyword evidence="2" id="KW-0472">Membrane</keyword>
<dbReference type="InterPro" id="IPR005302">
    <property type="entry name" value="MoCF_Sase_C"/>
</dbReference>
<dbReference type="GO" id="GO:0030151">
    <property type="term" value="F:molybdenum ion binding"/>
    <property type="evidence" value="ECO:0007669"/>
    <property type="project" value="InterPro"/>
</dbReference>
<dbReference type="STRING" id="914234.M2QYY7"/>
<dbReference type="PROSITE" id="PS51340">
    <property type="entry name" value="MOSC"/>
    <property type="match status" value="1"/>
</dbReference>
<dbReference type="EMBL" id="KB445823">
    <property type="protein sequence ID" value="EMD31142.1"/>
    <property type="molecule type" value="Genomic_DNA"/>
</dbReference>
<dbReference type="GO" id="GO:0030170">
    <property type="term" value="F:pyridoxal phosphate binding"/>
    <property type="evidence" value="ECO:0007669"/>
    <property type="project" value="InterPro"/>
</dbReference>
<dbReference type="PANTHER" id="PTHR14237:SF19">
    <property type="entry name" value="MITOCHONDRIAL AMIDOXIME REDUCING COMPONENT 1"/>
    <property type="match status" value="1"/>
</dbReference>
<gene>
    <name evidence="4" type="ORF">CERSUDRAFT_120106</name>
</gene>
<name>M2QYY7_CERS8</name>
<feature type="transmembrane region" description="Helical" evidence="2">
    <location>
        <begin position="16"/>
        <end position="35"/>
    </location>
</feature>
<keyword evidence="2" id="KW-1133">Transmembrane helix</keyword>
<dbReference type="InterPro" id="IPR005303">
    <property type="entry name" value="MOCOS_middle"/>
</dbReference>
<dbReference type="OrthoDB" id="17255at2759"/>
<feature type="domain" description="MOSC" evidence="3">
    <location>
        <begin position="247"/>
        <end position="428"/>
    </location>
</feature>
<keyword evidence="2" id="KW-0812">Transmembrane</keyword>
<protein>
    <recommendedName>
        <fullName evidence="3">MOSC domain-containing protein</fullName>
    </recommendedName>
</protein>
<reference evidence="4 5" key="1">
    <citation type="journal article" date="2012" name="Proc. Natl. Acad. Sci. U.S.A.">
        <title>Comparative genomics of Ceriporiopsis subvermispora and Phanerochaete chrysosporium provide insight into selective ligninolysis.</title>
        <authorList>
            <person name="Fernandez-Fueyo E."/>
            <person name="Ruiz-Duenas F.J."/>
            <person name="Ferreira P."/>
            <person name="Floudas D."/>
            <person name="Hibbett D.S."/>
            <person name="Canessa P."/>
            <person name="Larrondo L.F."/>
            <person name="James T.Y."/>
            <person name="Seelenfreund D."/>
            <person name="Lobos S."/>
            <person name="Polanco R."/>
            <person name="Tello M."/>
            <person name="Honda Y."/>
            <person name="Watanabe T."/>
            <person name="Watanabe T."/>
            <person name="Ryu J.S."/>
            <person name="Kubicek C.P."/>
            <person name="Schmoll M."/>
            <person name="Gaskell J."/>
            <person name="Hammel K.E."/>
            <person name="St John F.J."/>
            <person name="Vanden Wymelenberg A."/>
            <person name="Sabat G."/>
            <person name="Splinter BonDurant S."/>
            <person name="Syed K."/>
            <person name="Yadav J.S."/>
            <person name="Doddapaneni H."/>
            <person name="Subramanian V."/>
            <person name="Lavin J.L."/>
            <person name="Oguiza J.A."/>
            <person name="Perez G."/>
            <person name="Pisabarro A.G."/>
            <person name="Ramirez L."/>
            <person name="Santoyo F."/>
            <person name="Master E."/>
            <person name="Coutinho P.M."/>
            <person name="Henrissat B."/>
            <person name="Lombard V."/>
            <person name="Magnuson J.K."/>
            <person name="Kuees U."/>
            <person name="Hori C."/>
            <person name="Igarashi K."/>
            <person name="Samejima M."/>
            <person name="Held B.W."/>
            <person name="Barry K.W."/>
            <person name="LaButti K.M."/>
            <person name="Lapidus A."/>
            <person name="Lindquist E.A."/>
            <person name="Lucas S.M."/>
            <person name="Riley R."/>
            <person name="Salamov A.A."/>
            <person name="Hoffmeister D."/>
            <person name="Schwenk D."/>
            <person name="Hadar Y."/>
            <person name="Yarden O."/>
            <person name="de Vries R.P."/>
            <person name="Wiebenga A."/>
            <person name="Stenlid J."/>
            <person name="Eastwood D."/>
            <person name="Grigoriev I.V."/>
            <person name="Berka R.M."/>
            <person name="Blanchette R.A."/>
            <person name="Kersten P."/>
            <person name="Martinez A.T."/>
            <person name="Vicuna R."/>
            <person name="Cullen D."/>
        </authorList>
    </citation>
    <scope>NUCLEOTIDE SEQUENCE [LARGE SCALE GENOMIC DNA]</scope>
    <source>
        <strain evidence="4 5">B</strain>
    </source>
</reference>
<keyword evidence="5" id="KW-1185">Reference proteome</keyword>
<dbReference type="SUPFAM" id="SSF141673">
    <property type="entry name" value="MOSC N-terminal domain-like"/>
    <property type="match status" value="1"/>
</dbReference>
<proteinExistence type="predicted"/>
<dbReference type="Pfam" id="PF03473">
    <property type="entry name" value="MOSC"/>
    <property type="match status" value="1"/>
</dbReference>
<dbReference type="Proteomes" id="UP000016930">
    <property type="component" value="Unassembled WGS sequence"/>
</dbReference>
<dbReference type="PANTHER" id="PTHR14237">
    <property type="entry name" value="MOLYBDOPTERIN COFACTOR SULFURASE MOSC"/>
    <property type="match status" value="1"/>
</dbReference>
<dbReference type="Pfam" id="PF03476">
    <property type="entry name" value="MOSC_N"/>
    <property type="match status" value="1"/>
</dbReference>
<dbReference type="HOGENOM" id="CLU_028286_1_0_1"/>
<accession>M2QYY7</accession>
<sequence>MTVQLTFLDSPRYQDFSLWSLALFIVPLLCVAWHLELPRSYLKYRWLSASHTHHLSGKPHSSDTPNGDLNGVPSKRERDPSDDIWEHEIEVPFDVGEVRVSRIFVHPIKSCRGTSVPEVRYTPEGLENDRKWCIVDARTHTVVTAREVSKMVLVTPRIMPDTSSPHGGQLLVEFPEDSRCETFAVPLNPTEDALRDWEIISDCALWGQLVDGYVCARLPASSSSSASPSEILSTYLERPVLLVMKGPRPRACPPTEAFPELSATAVFQDGYPLLVASEESLQAVTAKVQEAARREKGEEGWVGGMDRTRWHDGEIEMERFRPNIVFAGAGVPFAEDMWREIVTGPAPIADPSGAPPSQTITLVSKCTRCLLPNVDTRAGTRDAAVPYKVLMKFRRGKDPTKAGKACFGCNGLYGGEGTVRVGDWVAVRTWAGAGGV</sequence>
<organism evidence="4 5">
    <name type="scientific">Ceriporiopsis subvermispora (strain B)</name>
    <name type="common">White-rot fungus</name>
    <name type="synonym">Gelatoporia subvermispora</name>
    <dbReference type="NCBI Taxonomy" id="914234"/>
    <lineage>
        <taxon>Eukaryota</taxon>
        <taxon>Fungi</taxon>
        <taxon>Dikarya</taxon>
        <taxon>Basidiomycota</taxon>
        <taxon>Agaricomycotina</taxon>
        <taxon>Agaricomycetes</taxon>
        <taxon>Polyporales</taxon>
        <taxon>Gelatoporiaceae</taxon>
        <taxon>Gelatoporia</taxon>
    </lineage>
</organism>
<feature type="region of interest" description="Disordered" evidence="1">
    <location>
        <begin position="55"/>
        <end position="81"/>
    </location>
</feature>
<evidence type="ECO:0000256" key="2">
    <source>
        <dbReference type="SAM" id="Phobius"/>
    </source>
</evidence>
<dbReference type="AlphaFoldDB" id="M2QYY7"/>